<name>A0ABR2KKM9_9EUKA</name>
<dbReference type="EMBL" id="JAPFFF010000004">
    <property type="protein sequence ID" value="KAK8891664.1"/>
    <property type="molecule type" value="Genomic_DNA"/>
</dbReference>
<reference evidence="6 7" key="1">
    <citation type="submission" date="2024-04" db="EMBL/GenBank/DDBJ databases">
        <title>Tritrichomonas musculus Genome.</title>
        <authorList>
            <person name="Alves-Ferreira E."/>
            <person name="Grigg M."/>
            <person name="Lorenzi H."/>
            <person name="Galac M."/>
        </authorList>
    </citation>
    <scope>NUCLEOTIDE SEQUENCE [LARGE SCALE GENOMIC DNA]</scope>
    <source>
        <strain evidence="6 7">EAF2021</strain>
    </source>
</reference>
<keyword evidence="7" id="KW-1185">Reference proteome</keyword>
<feature type="domain" description="AAA+ ATPase" evidence="5">
    <location>
        <begin position="138"/>
        <end position="255"/>
    </location>
</feature>
<dbReference type="Pfam" id="PF00004">
    <property type="entry name" value="AAA"/>
    <property type="match status" value="1"/>
</dbReference>
<evidence type="ECO:0000256" key="3">
    <source>
        <dbReference type="ARBA" id="ARBA00022840"/>
    </source>
</evidence>
<dbReference type="CDD" id="cd00009">
    <property type="entry name" value="AAA"/>
    <property type="match status" value="1"/>
</dbReference>
<evidence type="ECO:0000313" key="6">
    <source>
        <dbReference type="EMBL" id="KAK8891664.1"/>
    </source>
</evidence>
<protein>
    <recommendedName>
        <fullName evidence="5">AAA+ ATPase domain-containing protein</fullName>
    </recommendedName>
</protein>
<comment type="caution">
    <text evidence="6">The sequence shown here is derived from an EMBL/GenBank/DDBJ whole genome shotgun (WGS) entry which is preliminary data.</text>
</comment>
<dbReference type="Gene3D" id="3.40.50.300">
    <property type="entry name" value="P-loop containing nucleotide triphosphate hydrolases"/>
    <property type="match status" value="1"/>
</dbReference>
<dbReference type="SMART" id="SM00382">
    <property type="entry name" value="AAA"/>
    <property type="match status" value="1"/>
</dbReference>
<evidence type="ECO:0000313" key="7">
    <source>
        <dbReference type="Proteomes" id="UP001470230"/>
    </source>
</evidence>
<evidence type="ECO:0000256" key="2">
    <source>
        <dbReference type="ARBA" id="ARBA00022741"/>
    </source>
</evidence>
<proteinExistence type="predicted"/>
<dbReference type="Proteomes" id="UP001470230">
    <property type="component" value="Unassembled WGS sequence"/>
</dbReference>
<dbReference type="InterPro" id="IPR003959">
    <property type="entry name" value="ATPase_AAA_core"/>
</dbReference>
<keyword evidence="1" id="KW-0235">DNA replication</keyword>
<accession>A0ABR2KKM9</accession>
<dbReference type="SUPFAM" id="SSF52540">
    <property type="entry name" value="P-loop containing nucleoside triphosphate hydrolases"/>
    <property type="match status" value="1"/>
</dbReference>
<dbReference type="CDD" id="cd18140">
    <property type="entry name" value="HLD_clamp_RFC"/>
    <property type="match status" value="1"/>
</dbReference>
<evidence type="ECO:0000256" key="1">
    <source>
        <dbReference type="ARBA" id="ARBA00022705"/>
    </source>
</evidence>
<gene>
    <name evidence="6" type="ORF">M9Y10_028884</name>
</gene>
<dbReference type="PANTHER" id="PTHR23389">
    <property type="entry name" value="CHROMOSOME TRANSMISSION FIDELITY FACTOR 18"/>
    <property type="match status" value="1"/>
</dbReference>
<sequence>MTFDEEDISGLETRKTFLRNLIGVTSFSGKQISIPKYDFFPPYFERPYNFDVSWVESSQESQTTIPEGNIKSFIDKYKPKSYVDLISEEKANREVLNWLRQFKSSESLRKPKGSKKKRKSRKQEAAETAAEDGKGLRTSHVLILAGPPGSGKSTLVQVIAAHCNYHVIELNASEDMKNERNQILLTNQLDFQPVFGKKTKPLLVLEEMDGVGTMNDTVLKNVMSLTERPVVIIVNNLYAPALRYIRTQATIVRMDHPPTEKIVLRLKRIADSEGINYVPQAISNIAKQSKYDMRTALNTLQFLAIRQPITSEMVQLMPVGVKNATFTYFDIMTQLFTMSSKLEDSLLALEAFGDNQLVSTGILENIETVKAGGYANRRIADVLDNLSFADTAYGEIAQLGFACVPKLVGVSHINRQIIYPTDTFTYENTIKKNMKLFVGRFKECSPLISVYMNPDQQVINSLFMRGNEDLRDEFVNFHKYLKISYTKSISGFYNSEPEIDTFLTYNQNFGRNNYNYSSSSKLSKFREFIQREMDKDKVQVTKSSAKGTSGMRIEDRLNRKKMDSRSLKSRDFWGNVVDIGPSQLSQDRRPTMYFRYNEGYTNAVKRVVKHNRIFGS</sequence>
<dbReference type="InterPro" id="IPR027417">
    <property type="entry name" value="P-loop_NTPase"/>
</dbReference>
<dbReference type="PANTHER" id="PTHR23389:SF3">
    <property type="entry name" value="CHROMOSOME TRANSMISSION FIDELITY PROTEIN 18 HOMOLOG"/>
    <property type="match status" value="1"/>
</dbReference>
<evidence type="ECO:0000259" key="5">
    <source>
        <dbReference type="SMART" id="SM00382"/>
    </source>
</evidence>
<feature type="region of interest" description="Disordered" evidence="4">
    <location>
        <begin position="107"/>
        <end position="133"/>
    </location>
</feature>
<organism evidence="6 7">
    <name type="scientific">Tritrichomonas musculus</name>
    <dbReference type="NCBI Taxonomy" id="1915356"/>
    <lineage>
        <taxon>Eukaryota</taxon>
        <taxon>Metamonada</taxon>
        <taxon>Parabasalia</taxon>
        <taxon>Tritrichomonadida</taxon>
        <taxon>Tritrichomonadidae</taxon>
        <taxon>Tritrichomonas</taxon>
    </lineage>
</organism>
<dbReference type="Gene3D" id="1.10.8.60">
    <property type="match status" value="1"/>
</dbReference>
<dbReference type="InterPro" id="IPR003593">
    <property type="entry name" value="AAA+_ATPase"/>
</dbReference>
<feature type="compositionally biased region" description="Basic residues" evidence="4">
    <location>
        <begin position="110"/>
        <end position="121"/>
    </location>
</feature>
<keyword evidence="2" id="KW-0547">Nucleotide-binding</keyword>
<keyword evidence="3" id="KW-0067">ATP-binding</keyword>
<evidence type="ECO:0000256" key="4">
    <source>
        <dbReference type="SAM" id="MobiDB-lite"/>
    </source>
</evidence>
<dbReference type="InterPro" id="IPR047854">
    <property type="entry name" value="RFC_lid"/>
</dbReference>